<dbReference type="Proteomes" id="UP001497444">
    <property type="component" value="Unassembled WGS sequence"/>
</dbReference>
<gene>
    <name evidence="2" type="ORF">CSSPJE1EN1_LOCUS26315</name>
    <name evidence="3" type="ORF">CSSPJE1EN1_LOCUS26322</name>
</gene>
<feature type="domain" description="Integrase catalytic" evidence="1">
    <location>
        <begin position="143"/>
        <end position="318"/>
    </location>
</feature>
<evidence type="ECO:0000313" key="2">
    <source>
        <dbReference type="EMBL" id="CAK9250937.1"/>
    </source>
</evidence>
<dbReference type="NCBIfam" id="NF033594">
    <property type="entry name" value="transpos_ISNCY_2"/>
    <property type="match status" value="1"/>
</dbReference>
<organism evidence="2 4">
    <name type="scientific">Sphagnum jensenii</name>
    <dbReference type="NCBI Taxonomy" id="128206"/>
    <lineage>
        <taxon>Eukaryota</taxon>
        <taxon>Viridiplantae</taxon>
        <taxon>Streptophyta</taxon>
        <taxon>Embryophyta</taxon>
        <taxon>Bryophyta</taxon>
        <taxon>Sphagnophytina</taxon>
        <taxon>Sphagnopsida</taxon>
        <taxon>Sphagnales</taxon>
        <taxon>Sphagnaceae</taxon>
        <taxon>Sphagnum</taxon>
    </lineage>
</organism>
<dbReference type="InterPro" id="IPR036397">
    <property type="entry name" value="RNaseH_sf"/>
</dbReference>
<accession>A0ABP0V9Z4</accession>
<reference evidence="2" key="1">
    <citation type="submission" date="2024-02" db="EMBL/GenBank/DDBJ databases">
        <authorList>
            <consortium name="ELIXIR-Norway"/>
            <consortium name="Elixir Norway"/>
        </authorList>
    </citation>
    <scope>NUCLEOTIDE SEQUENCE</scope>
</reference>
<evidence type="ECO:0000313" key="4">
    <source>
        <dbReference type="Proteomes" id="UP001497444"/>
    </source>
</evidence>
<keyword evidence="4" id="KW-1185">Reference proteome</keyword>
<dbReference type="PANTHER" id="PTHR35004">
    <property type="entry name" value="TRANSPOSASE RV3428C-RELATED"/>
    <property type="match status" value="1"/>
</dbReference>
<name>A0ABP0V9Z4_9BRYO</name>
<dbReference type="Gene3D" id="3.30.420.10">
    <property type="entry name" value="Ribonuclease H-like superfamily/Ribonuclease H"/>
    <property type="match status" value="1"/>
</dbReference>
<dbReference type="Pfam" id="PF13384">
    <property type="entry name" value="HTH_23"/>
    <property type="match status" value="1"/>
</dbReference>
<dbReference type="EMBL" id="CAXAQS010000278">
    <property type="protein sequence ID" value="CAK9250944.1"/>
    <property type="molecule type" value="Genomic_DNA"/>
</dbReference>
<protein>
    <recommendedName>
        <fullName evidence="1">Integrase catalytic domain-containing protein</fullName>
    </recommendedName>
</protein>
<dbReference type="EMBL" id="CAXAQS010000278">
    <property type="protein sequence ID" value="CAK9250937.1"/>
    <property type="molecule type" value="Genomic_DNA"/>
</dbReference>
<dbReference type="InterPro" id="IPR001584">
    <property type="entry name" value="Integrase_cat-core"/>
</dbReference>
<dbReference type="SUPFAM" id="SSF53098">
    <property type="entry name" value="Ribonuclease H-like"/>
    <property type="match status" value="1"/>
</dbReference>
<sequence length="403" mass="46973">MVFPKGGIMKKTRINEEVLKMRFDDIYGRYKGKQIRTDEAAELLGISVRTFYRKRERFDEEGFDGRFDYRLGKPAINRAEDSEVQKMTRLYEERYRGFNVKHFHEYAQREHGLKYGYTWAKNTLEKAGLIRKGKRGGDHRLRRERRPMAGMMLHQDGSTHRWITALDYNLDLIITMDDATSDITSGFLVLQEGTDSSFQGVKETIEEHGLFCSLYTDRGSHYWTTPEAGGKVDKHHLTQFGRGLKQLGIQHIAAYSPQARGRSERMFLTLQDRLPKELELNGITTMEAANDYLKKVYLPRHNQQFSVKAKIEKSAYIPWIGGDLNEILCHQEERVVQNDNTVSYEGLRLQIPRDDFRYHYVRTTVQVRRYIGGDLGLFFGNRCLGYYDAQGHLKNEKMELKAA</sequence>
<dbReference type="InterPro" id="IPR012337">
    <property type="entry name" value="RNaseH-like_sf"/>
</dbReference>
<evidence type="ECO:0000259" key="1">
    <source>
        <dbReference type="PROSITE" id="PS50994"/>
    </source>
</evidence>
<comment type="caution">
    <text evidence="2">The sequence shown here is derived from an EMBL/GenBank/DDBJ whole genome shotgun (WGS) entry which is preliminary data.</text>
</comment>
<dbReference type="InterPro" id="IPR047797">
    <property type="entry name" value="ISNCY_transpos"/>
</dbReference>
<proteinExistence type="predicted"/>
<dbReference type="PANTHER" id="PTHR35004:SF7">
    <property type="entry name" value="INTEGRASE PROTEIN"/>
    <property type="match status" value="1"/>
</dbReference>
<dbReference type="PROSITE" id="PS50994">
    <property type="entry name" value="INTEGRASE"/>
    <property type="match status" value="1"/>
</dbReference>
<evidence type="ECO:0000313" key="3">
    <source>
        <dbReference type="EMBL" id="CAK9250944.1"/>
    </source>
</evidence>